<organism evidence="3 4">
    <name type="scientific">Cyclotella cryptica</name>
    <dbReference type="NCBI Taxonomy" id="29204"/>
    <lineage>
        <taxon>Eukaryota</taxon>
        <taxon>Sar</taxon>
        <taxon>Stramenopiles</taxon>
        <taxon>Ochrophyta</taxon>
        <taxon>Bacillariophyta</taxon>
        <taxon>Coscinodiscophyceae</taxon>
        <taxon>Thalassiosirophycidae</taxon>
        <taxon>Stephanodiscales</taxon>
        <taxon>Stephanodiscaceae</taxon>
        <taxon>Cyclotella</taxon>
    </lineage>
</organism>
<feature type="compositionally biased region" description="Acidic residues" evidence="1">
    <location>
        <begin position="797"/>
        <end position="814"/>
    </location>
</feature>
<feature type="compositionally biased region" description="Acidic residues" evidence="1">
    <location>
        <begin position="1025"/>
        <end position="1037"/>
    </location>
</feature>
<accession>A0ABD3Q220</accession>
<dbReference type="PANTHER" id="PTHR34826:SF2">
    <property type="entry name" value="UPF0590 PROTEIN C409.17C"/>
    <property type="match status" value="1"/>
</dbReference>
<reference evidence="3 4" key="1">
    <citation type="journal article" date="2020" name="G3 (Bethesda)">
        <title>Improved Reference Genome for Cyclotella cryptica CCMP332, a Model for Cell Wall Morphogenesis, Salinity Adaptation, and Lipid Production in Diatoms (Bacillariophyta).</title>
        <authorList>
            <person name="Roberts W.R."/>
            <person name="Downey K.M."/>
            <person name="Ruck E.C."/>
            <person name="Traller J.C."/>
            <person name="Alverson A.J."/>
        </authorList>
    </citation>
    <scope>NUCLEOTIDE SEQUENCE [LARGE SCALE GENOMIC DNA]</scope>
    <source>
        <strain evidence="3 4">CCMP332</strain>
    </source>
</reference>
<dbReference type="PANTHER" id="PTHR34826">
    <property type="entry name" value="UPF0590 PROTEIN C409.17C"/>
    <property type="match status" value="1"/>
</dbReference>
<sequence length="1207" mass="134035">MPTSQSQSTKQNDNTDANSSNEQQPLQPSRRHPPSGLYGMLRKTKTKTYSALRGSSAHRAPNRPLLDSSEKEGQMQNDDDDEDDGTPSAKKRRTPDMASIRGTFIEPSNSFYFSTQNSTALRGAAGSAGGSRMQSCDATRQVNMEDVVSGVESFLRKLVVCCVVFLAGTMMPHRAGTVQKLLELSLVAWGTCLTIIGIVWFQKIQQRKIYHIEEQQVGALDVGVGAPAGPPTIERRTTILDTDHSAEVVLDHRAPDLTTFSRKRSRDEIEDETTMETMIQMPTTVPKERPCFMPKHLKQLEDLFIMLVGKQERLSPNGAPVKIDNDLFYGDMLFMFRTSEVDEPPQDGVIEDPVCSYFREKQRRFEFQWQLRLKKVPSGDVYLGCELDEPIAMGMIQRALVNTALKFVKKMNLGFAYQLSDSSDSPSYLSFPLGTSMDRFVATKPGDQVPQLGKEIFEDPEAMKRRKRGGQIDWNTNDVYTMALWSAYFDWSEWQILNFPGIRPFSATSVAGVQPIKLTVYTTHNTDEKEICSKNPKRDVWLALEVSNAAKASLGKEAKAWEANYTSSLCCSAARVVAYAEEGSVSEKADNGEDVISDEEEEEDNMYNGMRDAEDAAIEALKIGSTLDNFEPSCYVSSGSCLSLREGTGSFVASGGGYAVLQRSSTSVIVLEKIFRTKKSFSHVQKSGLVSDPHLVIRNGDVVRVKLLNLSSNVTRYLRIHRGWWLRWTSNRPTKTSSFYIFTNESDAAALLLGTPFSLRSRKWPNYHVGVCHESSAKFGGRMLAMYKDKADKSLVEEDPPLECDEEDDLVEDDDEKDFVAEKPANRLIMPLLLCAESVDTSDPESSSPLKRSPTNRMEPESKSDQLQSHLDSSSTDLTSTQYEVDCPVWLEVMNRSARATQLVYAVRVKEMVMSQNNETAIKGIAKRQSLEFCDIAAQTDSGRDFQGCTVSMSLKLRSGKEIAPILNLGIRHRNDFSASDSRLAWEITNLDVDHDGRESGLTADFTNQDCLQRNNSFTSSSDDSNSDDEVMEEEPPDVVIAGPNSSSIKDMIAAVHGDCATIYPEEEEESETNNLETQTAYEKIDLETELVSEGEIKVQSAQARDKFNASTASFGTSAASEHRVPTPKSFVSFETSALNDGYTDQTLEALDLTLEENNESKKKSKTKVLNRVAKTVKSSTVITGKQVLKQSKKVGKATVNTGRAAG</sequence>
<feature type="region of interest" description="Disordered" evidence="1">
    <location>
        <begin position="1"/>
        <end position="100"/>
    </location>
</feature>
<feature type="compositionally biased region" description="Low complexity" evidence="1">
    <location>
        <begin position="865"/>
        <end position="879"/>
    </location>
</feature>
<name>A0ABD3Q220_9STRA</name>
<feature type="compositionally biased region" description="Low complexity" evidence="1">
    <location>
        <begin position="1015"/>
        <end position="1024"/>
    </location>
</feature>
<dbReference type="Proteomes" id="UP001516023">
    <property type="component" value="Unassembled WGS sequence"/>
</dbReference>
<evidence type="ECO:0000259" key="2">
    <source>
        <dbReference type="Pfam" id="PF08588"/>
    </source>
</evidence>
<dbReference type="Pfam" id="PF08588">
    <property type="entry name" value="Duc1"/>
    <property type="match status" value="1"/>
</dbReference>
<feature type="region of interest" description="Disordered" evidence="1">
    <location>
        <begin position="1013"/>
        <end position="1044"/>
    </location>
</feature>
<feature type="domain" description="Domain of unknown function at the cortex 1" evidence="2">
    <location>
        <begin position="317"/>
        <end position="526"/>
    </location>
</feature>
<proteinExistence type="predicted"/>
<feature type="compositionally biased region" description="Polar residues" evidence="1">
    <location>
        <begin position="1"/>
        <end position="27"/>
    </location>
</feature>
<evidence type="ECO:0000256" key="1">
    <source>
        <dbReference type="SAM" id="MobiDB-lite"/>
    </source>
</evidence>
<feature type="region of interest" description="Disordered" evidence="1">
    <location>
        <begin position="794"/>
        <end position="814"/>
    </location>
</feature>
<keyword evidence="4" id="KW-1185">Reference proteome</keyword>
<feature type="compositionally biased region" description="Polar residues" evidence="1">
    <location>
        <begin position="839"/>
        <end position="856"/>
    </location>
</feature>
<comment type="caution">
    <text evidence="3">The sequence shown here is derived from an EMBL/GenBank/DDBJ whole genome shotgun (WGS) entry which is preliminary data.</text>
</comment>
<evidence type="ECO:0000313" key="3">
    <source>
        <dbReference type="EMBL" id="KAL3794057.1"/>
    </source>
</evidence>
<dbReference type="InterPro" id="IPR013897">
    <property type="entry name" value="Duc1"/>
</dbReference>
<feature type="region of interest" description="Disordered" evidence="1">
    <location>
        <begin position="839"/>
        <end position="879"/>
    </location>
</feature>
<protein>
    <recommendedName>
        <fullName evidence="2">Domain of unknown function at the cortex 1 domain-containing protein</fullName>
    </recommendedName>
</protein>
<dbReference type="AlphaFoldDB" id="A0ABD3Q220"/>
<evidence type="ECO:0000313" key="4">
    <source>
        <dbReference type="Proteomes" id="UP001516023"/>
    </source>
</evidence>
<dbReference type="EMBL" id="JABMIG020000084">
    <property type="protein sequence ID" value="KAL3794057.1"/>
    <property type="molecule type" value="Genomic_DNA"/>
</dbReference>
<gene>
    <name evidence="3" type="ORF">HJC23_008945</name>
</gene>